<comment type="similarity">
    <text evidence="2 7">Belongs to the zinc-containing alcohol dehydrogenase family.</text>
</comment>
<sequence>MEGKYFKMTRSPYLLRVISKPLKVTDEEWIKWYLEEHIPDLINSGVARTGVLYTAFEDFPLSTKTPLNTKKTTLGGRQIAHTDVEIPSEKRFLAIYQTEFPKPMDREEHQKVRTESDIFPGKNLSEVADFDVRVYKLIEDYDPNNLGEGFSPYLLNVQVEPVDDEDYHKFYHEEHLMMLSRVPGYRRSQRFELIGGAANVPRFMAVHEFENLDSTDGPELREADASPNTIRVFGNAKMVNVRGFKLVRGFNSADFRDSGSVTIDEVPVPDFSDDEILVKIASASLCHSDLMLLEGGIPGNGQPTTIGHEGVGYVDKVGKNVEGYKHGDRIGFLYIKGCCFKCKGCQVHNLNCETGKSAIQGFGLDGFFAEYAAVDYHNAVHLPENMSLKTSAPFFCAGITAFHAVDNCELKPGDWLAVVGCGGLGQLAIQYGKAMGFKVVGLDINDDTLTQAKELGADLIFNSLKNKDYIQQLRTATNGGGNAAAVFSASQAAYNSATKILQIEGVLMVIGLPPKPIQFDSLELMKKLYRIKSESTGPPQKMGKAIDFIAKHNIVPHVNFYKLNQINEMIDIMKSGNVTGRMVVVF</sequence>
<gene>
    <name evidence="9" type="ORF">B7463_g12219</name>
</gene>
<evidence type="ECO:0000313" key="9">
    <source>
        <dbReference type="EMBL" id="RFU24120.1"/>
    </source>
</evidence>
<dbReference type="Proteomes" id="UP000258309">
    <property type="component" value="Unassembled WGS sequence"/>
</dbReference>
<dbReference type="Gene3D" id="3.40.50.720">
    <property type="entry name" value="NAD(P)-binding Rossmann-like Domain"/>
    <property type="match status" value="1"/>
</dbReference>
<dbReference type="InterPro" id="IPR036291">
    <property type="entry name" value="NAD(P)-bd_dom_sf"/>
</dbReference>
<proteinExistence type="inferred from homology"/>
<comment type="caution">
    <text evidence="9">The sequence shown here is derived from an EMBL/GenBank/DDBJ whole genome shotgun (WGS) entry which is preliminary data.</text>
</comment>
<evidence type="ECO:0000256" key="3">
    <source>
        <dbReference type="ARBA" id="ARBA00022723"/>
    </source>
</evidence>
<dbReference type="GO" id="GO:0008270">
    <property type="term" value="F:zinc ion binding"/>
    <property type="evidence" value="ECO:0007669"/>
    <property type="project" value="InterPro"/>
</dbReference>
<dbReference type="STRING" id="5539.A0A3E2GSS3"/>
<keyword evidence="6" id="KW-0520">NAD</keyword>
<keyword evidence="5" id="KW-0560">Oxidoreductase</keyword>
<dbReference type="PANTHER" id="PTHR42940:SF8">
    <property type="entry name" value="VACUOLAR PROTEIN SORTING-ASSOCIATED PROTEIN 11"/>
    <property type="match status" value="1"/>
</dbReference>
<protein>
    <recommendedName>
        <fullName evidence="8">Enoyl reductase (ER) domain-containing protein</fullName>
    </recommendedName>
</protein>
<dbReference type="Pfam" id="PF00107">
    <property type="entry name" value="ADH_zinc_N"/>
    <property type="match status" value="1"/>
</dbReference>
<dbReference type="OrthoDB" id="256333at2759"/>
<dbReference type="PROSITE" id="PS00059">
    <property type="entry name" value="ADH_ZINC"/>
    <property type="match status" value="1"/>
</dbReference>
<organism evidence="9 10">
    <name type="scientific">Scytalidium lignicola</name>
    <name type="common">Hyphomycete</name>
    <dbReference type="NCBI Taxonomy" id="5539"/>
    <lineage>
        <taxon>Eukaryota</taxon>
        <taxon>Fungi</taxon>
        <taxon>Dikarya</taxon>
        <taxon>Ascomycota</taxon>
        <taxon>Pezizomycotina</taxon>
        <taxon>Leotiomycetes</taxon>
        <taxon>Leotiomycetes incertae sedis</taxon>
        <taxon>Scytalidium</taxon>
    </lineage>
</organism>
<evidence type="ECO:0000256" key="7">
    <source>
        <dbReference type="RuleBase" id="RU361277"/>
    </source>
</evidence>
<keyword evidence="4 7" id="KW-0862">Zinc</keyword>
<reference evidence="9 10" key="1">
    <citation type="submission" date="2018-05" db="EMBL/GenBank/DDBJ databases">
        <title>Draft genome sequence of Scytalidium lignicola DSM 105466, a ubiquitous saprotrophic fungus.</title>
        <authorList>
            <person name="Buettner E."/>
            <person name="Gebauer A.M."/>
            <person name="Hofrichter M."/>
            <person name="Liers C."/>
            <person name="Kellner H."/>
        </authorList>
    </citation>
    <scope>NUCLEOTIDE SEQUENCE [LARGE SCALE GENOMIC DNA]</scope>
    <source>
        <strain evidence="9 10">DSM 105466</strain>
    </source>
</reference>
<evidence type="ECO:0000259" key="8">
    <source>
        <dbReference type="SMART" id="SM00829"/>
    </source>
</evidence>
<name>A0A3E2GSS3_SCYLI</name>
<dbReference type="EMBL" id="NCSJ02000507">
    <property type="protein sequence ID" value="RFU24120.1"/>
    <property type="molecule type" value="Genomic_DNA"/>
</dbReference>
<dbReference type="FunFam" id="3.40.50.720:FF:000039">
    <property type="entry name" value="Alcohol dehydrogenase AdhP"/>
    <property type="match status" value="1"/>
</dbReference>
<dbReference type="InterPro" id="IPR013154">
    <property type="entry name" value="ADH-like_N"/>
</dbReference>
<dbReference type="Pfam" id="PF08240">
    <property type="entry name" value="ADH_N"/>
    <property type="match status" value="1"/>
</dbReference>
<dbReference type="InterPro" id="IPR013149">
    <property type="entry name" value="ADH-like_C"/>
</dbReference>
<dbReference type="AlphaFoldDB" id="A0A3E2GSS3"/>
<evidence type="ECO:0000256" key="1">
    <source>
        <dbReference type="ARBA" id="ARBA00001947"/>
    </source>
</evidence>
<dbReference type="PANTHER" id="PTHR42940">
    <property type="entry name" value="ALCOHOL DEHYDROGENASE 1-RELATED"/>
    <property type="match status" value="1"/>
</dbReference>
<dbReference type="SMART" id="SM00829">
    <property type="entry name" value="PKS_ER"/>
    <property type="match status" value="1"/>
</dbReference>
<dbReference type="GO" id="GO:0005737">
    <property type="term" value="C:cytoplasm"/>
    <property type="evidence" value="ECO:0007669"/>
    <property type="project" value="TreeGrafter"/>
</dbReference>
<dbReference type="InterPro" id="IPR002328">
    <property type="entry name" value="ADH_Zn_CS"/>
</dbReference>
<comment type="cofactor">
    <cofactor evidence="1 7">
        <name>Zn(2+)</name>
        <dbReference type="ChEBI" id="CHEBI:29105"/>
    </cofactor>
</comment>
<evidence type="ECO:0000256" key="4">
    <source>
        <dbReference type="ARBA" id="ARBA00022833"/>
    </source>
</evidence>
<feature type="non-terminal residue" evidence="9">
    <location>
        <position position="586"/>
    </location>
</feature>
<feature type="non-terminal residue" evidence="9">
    <location>
        <position position="1"/>
    </location>
</feature>
<dbReference type="GO" id="GO:0004022">
    <property type="term" value="F:alcohol dehydrogenase (NAD+) activity"/>
    <property type="evidence" value="ECO:0007669"/>
    <property type="project" value="TreeGrafter"/>
</dbReference>
<dbReference type="SUPFAM" id="SSF50129">
    <property type="entry name" value="GroES-like"/>
    <property type="match status" value="1"/>
</dbReference>
<evidence type="ECO:0000313" key="10">
    <source>
        <dbReference type="Proteomes" id="UP000258309"/>
    </source>
</evidence>
<dbReference type="Gene3D" id="3.90.180.10">
    <property type="entry name" value="Medium-chain alcohol dehydrogenases, catalytic domain"/>
    <property type="match status" value="1"/>
</dbReference>
<dbReference type="InterPro" id="IPR020843">
    <property type="entry name" value="ER"/>
</dbReference>
<evidence type="ECO:0000256" key="5">
    <source>
        <dbReference type="ARBA" id="ARBA00023002"/>
    </source>
</evidence>
<evidence type="ECO:0000256" key="6">
    <source>
        <dbReference type="ARBA" id="ARBA00023027"/>
    </source>
</evidence>
<dbReference type="InterPro" id="IPR011032">
    <property type="entry name" value="GroES-like_sf"/>
</dbReference>
<dbReference type="SUPFAM" id="SSF51735">
    <property type="entry name" value="NAD(P)-binding Rossmann-fold domains"/>
    <property type="match status" value="1"/>
</dbReference>
<keyword evidence="10" id="KW-1185">Reference proteome</keyword>
<evidence type="ECO:0000256" key="2">
    <source>
        <dbReference type="ARBA" id="ARBA00008072"/>
    </source>
</evidence>
<feature type="domain" description="Enoyl reductase (ER)" evidence="8">
    <location>
        <begin position="256"/>
        <end position="584"/>
    </location>
</feature>
<keyword evidence="3 7" id="KW-0479">Metal-binding</keyword>
<accession>A0A3E2GSS3</accession>